<evidence type="ECO:0008006" key="4">
    <source>
        <dbReference type="Google" id="ProtNLM"/>
    </source>
</evidence>
<dbReference type="Pfam" id="PF01042">
    <property type="entry name" value="Ribonuc_L-PSP"/>
    <property type="match status" value="1"/>
</dbReference>
<dbReference type="PANTHER" id="PTHR11803:SF39">
    <property type="entry name" value="2-IMINOBUTANOATE_2-IMINOPROPANOATE DEAMINASE"/>
    <property type="match status" value="1"/>
</dbReference>
<accession>A0A0P6Y6J0</accession>
<protein>
    <recommendedName>
        <fullName evidence="4">RidA family protein</fullName>
    </recommendedName>
</protein>
<dbReference type="InterPro" id="IPR035959">
    <property type="entry name" value="RutC-like_sf"/>
</dbReference>
<keyword evidence="3" id="KW-1185">Reference proteome</keyword>
<comment type="caution">
    <text evidence="2">The sequence shown here is derived from an EMBL/GenBank/DDBJ whole genome shotgun (WGS) entry which is preliminary data.</text>
</comment>
<proteinExistence type="inferred from homology"/>
<sequence length="138" mass="14766">MSKQCCRKEVVTTDQAPKPIGPYSAAVKGGHFLFTAGQIGIDPQTGEIVHGGVEAETRQVMKNIRALLEAAGTSFERVVKTTIFLRDMNDFAKVNAIYGEFFPSEPPARSTVQVAGLPKGAAVEIEVVALLAEDDPCC</sequence>
<dbReference type="GO" id="GO:0019239">
    <property type="term" value="F:deaminase activity"/>
    <property type="evidence" value="ECO:0007669"/>
    <property type="project" value="TreeGrafter"/>
</dbReference>
<name>A0A0P6Y6J0_9CHLR</name>
<dbReference type="AlphaFoldDB" id="A0A0P6Y6J0"/>
<dbReference type="FunFam" id="3.30.1330.40:FF:000001">
    <property type="entry name" value="L-PSP family endoribonuclease"/>
    <property type="match status" value="1"/>
</dbReference>
<dbReference type="PANTHER" id="PTHR11803">
    <property type="entry name" value="2-IMINOBUTANOATE/2-IMINOPROPANOATE DEAMINASE RIDA"/>
    <property type="match status" value="1"/>
</dbReference>
<dbReference type="EMBL" id="LGHJ01000010">
    <property type="protein sequence ID" value="KPL77196.1"/>
    <property type="molecule type" value="Genomic_DNA"/>
</dbReference>
<dbReference type="RefSeq" id="WP_061914785.1">
    <property type="nucleotide sequence ID" value="NZ_DF967971.1"/>
</dbReference>
<dbReference type="GO" id="GO:0005829">
    <property type="term" value="C:cytosol"/>
    <property type="evidence" value="ECO:0007669"/>
    <property type="project" value="TreeGrafter"/>
</dbReference>
<dbReference type="CDD" id="cd00448">
    <property type="entry name" value="YjgF_YER057c_UK114_family"/>
    <property type="match status" value="1"/>
</dbReference>
<dbReference type="Gene3D" id="3.30.1330.40">
    <property type="entry name" value="RutC-like"/>
    <property type="match status" value="1"/>
</dbReference>
<dbReference type="PATRIC" id="fig|360411.5.peg.3399"/>
<dbReference type="Proteomes" id="UP000050514">
    <property type="component" value="Unassembled WGS sequence"/>
</dbReference>
<dbReference type="NCBIfam" id="TIGR00004">
    <property type="entry name" value="Rid family detoxifying hydrolase"/>
    <property type="match status" value="1"/>
</dbReference>
<reference evidence="2 3" key="1">
    <citation type="submission" date="2015-07" db="EMBL/GenBank/DDBJ databases">
        <title>Draft genome of Bellilinea caldifistulae DSM 17877.</title>
        <authorList>
            <person name="Hemp J."/>
            <person name="Ward L.M."/>
            <person name="Pace L.A."/>
            <person name="Fischer W.W."/>
        </authorList>
    </citation>
    <scope>NUCLEOTIDE SEQUENCE [LARGE SCALE GENOMIC DNA]</scope>
    <source>
        <strain evidence="2 3">GOMI-1</strain>
    </source>
</reference>
<dbReference type="STRING" id="360411.AC812_04355"/>
<dbReference type="OrthoDB" id="9803101at2"/>
<comment type="similarity">
    <text evidence="1">Belongs to the RutC family.</text>
</comment>
<evidence type="ECO:0000313" key="2">
    <source>
        <dbReference type="EMBL" id="KPL77196.1"/>
    </source>
</evidence>
<evidence type="ECO:0000313" key="3">
    <source>
        <dbReference type="Proteomes" id="UP000050514"/>
    </source>
</evidence>
<dbReference type="InterPro" id="IPR006056">
    <property type="entry name" value="RidA"/>
</dbReference>
<dbReference type="PROSITE" id="PS01094">
    <property type="entry name" value="UPF0076"/>
    <property type="match status" value="1"/>
</dbReference>
<evidence type="ECO:0000256" key="1">
    <source>
        <dbReference type="ARBA" id="ARBA00010552"/>
    </source>
</evidence>
<gene>
    <name evidence="2" type="ORF">AC812_04355</name>
</gene>
<dbReference type="SUPFAM" id="SSF55298">
    <property type="entry name" value="YjgF-like"/>
    <property type="match status" value="1"/>
</dbReference>
<organism evidence="2 3">
    <name type="scientific">Bellilinea caldifistulae</name>
    <dbReference type="NCBI Taxonomy" id="360411"/>
    <lineage>
        <taxon>Bacteria</taxon>
        <taxon>Bacillati</taxon>
        <taxon>Chloroflexota</taxon>
        <taxon>Anaerolineae</taxon>
        <taxon>Anaerolineales</taxon>
        <taxon>Anaerolineaceae</taxon>
        <taxon>Bellilinea</taxon>
    </lineage>
</organism>
<dbReference type="InterPro" id="IPR019897">
    <property type="entry name" value="RidA_CS"/>
</dbReference>
<dbReference type="InterPro" id="IPR006175">
    <property type="entry name" value="YjgF/YER057c/UK114"/>
</dbReference>